<dbReference type="GO" id="GO:0005886">
    <property type="term" value="C:plasma membrane"/>
    <property type="evidence" value="ECO:0007669"/>
    <property type="project" value="UniProtKB-SubCell"/>
</dbReference>
<proteinExistence type="predicted"/>
<dbReference type="InterPro" id="IPR010559">
    <property type="entry name" value="Sig_transdc_His_kin_internal"/>
</dbReference>
<dbReference type="InterPro" id="IPR003594">
    <property type="entry name" value="HATPase_dom"/>
</dbReference>
<dbReference type="RefSeq" id="WP_108993353.1">
    <property type="nucleotide sequence ID" value="NZ_BDQX01000163.1"/>
</dbReference>
<evidence type="ECO:0000256" key="7">
    <source>
        <dbReference type="SAM" id="Phobius"/>
    </source>
</evidence>
<keyword evidence="3" id="KW-0597">Phosphoprotein</keyword>
<accession>A0A2R5EQK6</accession>
<feature type="domain" description="HAMP" evidence="8">
    <location>
        <begin position="332"/>
        <end position="385"/>
    </location>
</feature>
<organism evidence="9 10">
    <name type="scientific">Paenibacillus agaridevorans</name>
    <dbReference type="NCBI Taxonomy" id="171404"/>
    <lineage>
        <taxon>Bacteria</taxon>
        <taxon>Bacillati</taxon>
        <taxon>Bacillota</taxon>
        <taxon>Bacilli</taxon>
        <taxon>Bacillales</taxon>
        <taxon>Paenibacillaceae</taxon>
        <taxon>Paenibacillus</taxon>
    </lineage>
</organism>
<keyword evidence="6 7" id="KW-0472">Membrane</keyword>
<evidence type="ECO:0000259" key="8">
    <source>
        <dbReference type="PROSITE" id="PS50885"/>
    </source>
</evidence>
<dbReference type="CDD" id="cd06225">
    <property type="entry name" value="HAMP"/>
    <property type="match status" value="1"/>
</dbReference>
<dbReference type="SMART" id="SM00304">
    <property type="entry name" value="HAMP"/>
    <property type="match status" value="1"/>
</dbReference>
<evidence type="ECO:0000256" key="2">
    <source>
        <dbReference type="ARBA" id="ARBA00022475"/>
    </source>
</evidence>
<evidence type="ECO:0000256" key="4">
    <source>
        <dbReference type="ARBA" id="ARBA00022679"/>
    </source>
</evidence>
<dbReference type="Proteomes" id="UP000245202">
    <property type="component" value="Unassembled WGS sequence"/>
</dbReference>
<dbReference type="Pfam" id="PF02518">
    <property type="entry name" value="HATPase_c"/>
    <property type="match status" value="1"/>
</dbReference>
<dbReference type="SUPFAM" id="SSF158472">
    <property type="entry name" value="HAMP domain-like"/>
    <property type="match status" value="1"/>
</dbReference>
<gene>
    <name evidence="9" type="ORF">PAT3040_02976</name>
</gene>
<dbReference type="SUPFAM" id="SSF55874">
    <property type="entry name" value="ATPase domain of HSP90 chaperone/DNA topoisomerase II/histidine kinase"/>
    <property type="match status" value="1"/>
</dbReference>
<dbReference type="AlphaFoldDB" id="A0A2R5EQK6"/>
<dbReference type="GO" id="GO:0000155">
    <property type="term" value="F:phosphorelay sensor kinase activity"/>
    <property type="evidence" value="ECO:0007669"/>
    <property type="project" value="InterPro"/>
</dbReference>
<evidence type="ECO:0000256" key="6">
    <source>
        <dbReference type="ARBA" id="ARBA00023136"/>
    </source>
</evidence>
<dbReference type="Gene3D" id="3.30.565.10">
    <property type="entry name" value="Histidine kinase-like ATPase, C-terminal domain"/>
    <property type="match status" value="1"/>
</dbReference>
<comment type="subcellular location">
    <subcellularLocation>
        <location evidence="1">Cell membrane</location>
        <topology evidence="1">Multi-pass membrane protein</topology>
    </subcellularLocation>
</comment>
<keyword evidence="7" id="KW-0812">Transmembrane</keyword>
<keyword evidence="7" id="KW-1133">Transmembrane helix</keyword>
<dbReference type="PANTHER" id="PTHR34220:SF7">
    <property type="entry name" value="SENSOR HISTIDINE KINASE YPDA"/>
    <property type="match status" value="1"/>
</dbReference>
<sequence length="606" mass="69421">MRSILFFRKSIQTKILLSFISVSLIPLALLGWMSYKWYVDRVENRTAEYNAELIRTFTNDMDQFLQQIELFSFTAYQDNFQALWKDGLQAKSFGKIRNELAMNELFQRQEEFYNFRGIIRSVTLLDADGLVFYENKMTVKSEYQFEKEAWFSPLKNGIRSSYLIGPYQSQPWLPSDLLPSEAIGADSYSLTYIRKVSDLEQTQTVLGYILLHFSLKEVQKFLDPLMRDSSGKMIIADRQGRIVYDPDSTQIGQSISPEMRVNADYRKYTVVREDDRRYLVTSTSLSTVDWDIYSKNDLDELLSDSKEMRNLTILFVAGSFALALLSAHVLSVGLVTPIKRLKNGMLKVSQGYLGGMQADKLPRDEIGELGRYFNEMIARIKYLIEQVYQAELHEKEAKLNALQAQINPHFLYNTLETINSIAAVEGVSKVSDIASALSDMFRYSTKAGGMTVIVAEEIRHIRNYLEIVSIRFEDKLTVYLDIPEELNRYRMIKLVLQPIVENAVFHGIETIRGKGELHISARKENDELVFSIRDNGTGMTSEQLALLRKGLADPAVHEPNEPAEGKVGIKNVHDRIRFYYGDAYGISLESKPEELTEVTIRIPAKS</sequence>
<dbReference type="Gene3D" id="3.30.450.20">
    <property type="entry name" value="PAS domain"/>
    <property type="match status" value="1"/>
</dbReference>
<dbReference type="Pfam" id="PF00672">
    <property type="entry name" value="HAMP"/>
    <property type="match status" value="1"/>
</dbReference>
<evidence type="ECO:0000256" key="1">
    <source>
        <dbReference type="ARBA" id="ARBA00004651"/>
    </source>
</evidence>
<feature type="transmembrane region" description="Helical" evidence="7">
    <location>
        <begin position="15"/>
        <end position="35"/>
    </location>
</feature>
<feature type="transmembrane region" description="Helical" evidence="7">
    <location>
        <begin position="311"/>
        <end position="335"/>
    </location>
</feature>
<reference evidence="9 10" key="1">
    <citation type="submission" date="2017-08" db="EMBL/GenBank/DDBJ databases">
        <title>Substantial Increase in Enzyme Production by Combined Drug-Resistance Mutations in Paenibacillus agaridevorans.</title>
        <authorList>
            <person name="Tanaka Y."/>
            <person name="Funane K."/>
            <person name="Hosaka T."/>
            <person name="Shiwa Y."/>
            <person name="Fujita N."/>
            <person name="Miyazaki T."/>
            <person name="Yoshikawa H."/>
            <person name="Murakami K."/>
            <person name="Kasahara K."/>
            <person name="Inaoka T."/>
            <person name="Hiraga Y."/>
            <person name="Ochi K."/>
        </authorList>
    </citation>
    <scope>NUCLEOTIDE SEQUENCE [LARGE SCALE GENOMIC DNA]</scope>
    <source>
        <strain evidence="9 10">T-3040</strain>
    </source>
</reference>
<dbReference type="InterPro" id="IPR036890">
    <property type="entry name" value="HATPase_C_sf"/>
</dbReference>
<keyword evidence="5 9" id="KW-0418">Kinase</keyword>
<comment type="caution">
    <text evidence="9">The sequence shown here is derived from an EMBL/GenBank/DDBJ whole genome shotgun (WGS) entry which is preliminary data.</text>
</comment>
<name>A0A2R5EQK6_9BACL</name>
<dbReference type="PROSITE" id="PS50885">
    <property type="entry name" value="HAMP"/>
    <property type="match status" value="1"/>
</dbReference>
<protein>
    <submittedName>
        <fullName evidence="9">Sensor histidine kinase</fullName>
    </submittedName>
</protein>
<evidence type="ECO:0000313" key="9">
    <source>
        <dbReference type="EMBL" id="GBG08395.1"/>
    </source>
</evidence>
<evidence type="ECO:0000256" key="3">
    <source>
        <dbReference type="ARBA" id="ARBA00022553"/>
    </source>
</evidence>
<keyword evidence="2" id="KW-1003">Cell membrane</keyword>
<dbReference type="Pfam" id="PF06580">
    <property type="entry name" value="His_kinase"/>
    <property type="match status" value="1"/>
</dbReference>
<dbReference type="Gene3D" id="1.10.8.500">
    <property type="entry name" value="HAMP domain in histidine kinase"/>
    <property type="match status" value="1"/>
</dbReference>
<dbReference type="EMBL" id="BDQX01000163">
    <property type="protein sequence ID" value="GBG08395.1"/>
    <property type="molecule type" value="Genomic_DNA"/>
</dbReference>
<evidence type="ECO:0000313" key="10">
    <source>
        <dbReference type="Proteomes" id="UP000245202"/>
    </source>
</evidence>
<keyword evidence="10" id="KW-1185">Reference proteome</keyword>
<evidence type="ECO:0000256" key="5">
    <source>
        <dbReference type="ARBA" id="ARBA00022777"/>
    </source>
</evidence>
<keyword evidence="4" id="KW-0808">Transferase</keyword>
<dbReference type="InterPro" id="IPR050640">
    <property type="entry name" value="Bact_2-comp_sensor_kinase"/>
</dbReference>
<dbReference type="InterPro" id="IPR003660">
    <property type="entry name" value="HAMP_dom"/>
</dbReference>
<dbReference type="PANTHER" id="PTHR34220">
    <property type="entry name" value="SENSOR HISTIDINE KINASE YPDA"/>
    <property type="match status" value="1"/>
</dbReference>